<evidence type="ECO:0000256" key="8">
    <source>
        <dbReference type="ARBA" id="ARBA00023098"/>
    </source>
</evidence>
<keyword evidence="10 11" id="KW-0012">Acyltransferase</keyword>
<dbReference type="PANTHER" id="PTHR11712">
    <property type="entry name" value="POLYKETIDE SYNTHASE-RELATED"/>
    <property type="match status" value="1"/>
</dbReference>
<evidence type="ECO:0000256" key="12">
    <source>
        <dbReference type="PIRSR" id="PIRSR000447-1"/>
    </source>
</evidence>
<dbReference type="NCBIfam" id="TIGR03150">
    <property type="entry name" value="fabF"/>
    <property type="match status" value="1"/>
</dbReference>
<evidence type="ECO:0000313" key="15">
    <source>
        <dbReference type="EMBL" id="PTU75714.1"/>
    </source>
</evidence>
<dbReference type="NCBIfam" id="NF004970">
    <property type="entry name" value="PRK06333.1"/>
    <property type="match status" value="1"/>
</dbReference>
<evidence type="ECO:0000256" key="10">
    <source>
        <dbReference type="ARBA" id="ARBA00023315"/>
    </source>
</evidence>
<evidence type="ECO:0000256" key="13">
    <source>
        <dbReference type="RuleBase" id="RU003694"/>
    </source>
</evidence>
<dbReference type="AlphaFoldDB" id="A0A2T5PDB8"/>
<dbReference type="Pfam" id="PF02801">
    <property type="entry name" value="Ketoacyl-synt_C"/>
    <property type="match status" value="1"/>
</dbReference>
<dbReference type="GO" id="GO:0004315">
    <property type="term" value="F:3-oxoacyl-[acyl-carrier-protein] synthase activity"/>
    <property type="evidence" value="ECO:0007669"/>
    <property type="project" value="UniProtKB-UniRule"/>
</dbReference>
<dbReference type="InterPro" id="IPR000794">
    <property type="entry name" value="Beta-ketoacyl_synthase"/>
</dbReference>
<evidence type="ECO:0000256" key="6">
    <source>
        <dbReference type="ARBA" id="ARBA00022679"/>
    </source>
</evidence>
<sequence length="414" mass="43146">MSRRRVVVTGMGMLSPLGTDVASSWDGILAGRSGIAPIEHLDLSAFSTRFGGSVRGFDVEQYLSAKEARKLDLFIQYGLAASIQAVRDSGLEVTDANRERIGVAMGSGIGGLTNIESNCRSLHEQGPRRISPFFVPGSIINMISGFLSIHLGLQGPNYAIATACTTGTHCIGMAARNIMYGEADVMVAGGAEMAACGIGMGGFAASRALSTRNDEPTRASRPWDRDRDGFVLSDGAGALVLEELEHARARGATIHAEIIGFGMSGDAYHMTAPPEDGAGAARCIGNALRDAGLNPQQVQYINAHGTSTAAGDIAEVSAIKSVFGDSARSVAVSSTKSMTGHLLGAAGAVEAIFSILAIRDRVAPPTINLDNPGEGCDLDFVPHEARAMPVDVVLSNSFGFGGTNGSLIFRRFNG</sequence>
<dbReference type="CDD" id="cd00834">
    <property type="entry name" value="KAS_I_II"/>
    <property type="match status" value="1"/>
</dbReference>
<dbReference type="GO" id="GO:0005829">
    <property type="term" value="C:cytosol"/>
    <property type="evidence" value="ECO:0007669"/>
    <property type="project" value="TreeGrafter"/>
</dbReference>
<dbReference type="InterPro" id="IPR017568">
    <property type="entry name" value="3-oxoacyl-ACP_synth-2"/>
</dbReference>
<comment type="catalytic activity">
    <reaction evidence="11">
        <text>a fatty acyl-[ACP] + malonyl-[ACP] + H(+) = a 3-oxoacyl-[ACP] + holo-[ACP] + CO2</text>
        <dbReference type="Rhea" id="RHEA:22836"/>
        <dbReference type="Rhea" id="RHEA-COMP:9623"/>
        <dbReference type="Rhea" id="RHEA-COMP:9685"/>
        <dbReference type="Rhea" id="RHEA-COMP:9916"/>
        <dbReference type="Rhea" id="RHEA-COMP:14125"/>
        <dbReference type="ChEBI" id="CHEBI:15378"/>
        <dbReference type="ChEBI" id="CHEBI:16526"/>
        <dbReference type="ChEBI" id="CHEBI:64479"/>
        <dbReference type="ChEBI" id="CHEBI:78449"/>
        <dbReference type="ChEBI" id="CHEBI:78776"/>
        <dbReference type="ChEBI" id="CHEBI:138651"/>
    </reaction>
</comment>
<comment type="catalytic activity">
    <reaction evidence="11">
        <text>(9Z)-hexadecenoyl-[ACP] + malonyl-[ACP] + H(+) = 3-oxo-(11Z)-octadecenoyl-[ACP] + holo-[ACP] + CO2</text>
        <dbReference type="Rhea" id="RHEA:55040"/>
        <dbReference type="Rhea" id="RHEA-COMP:9623"/>
        <dbReference type="Rhea" id="RHEA-COMP:9685"/>
        <dbReference type="Rhea" id="RHEA-COMP:10800"/>
        <dbReference type="Rhea" id="RHEA-COMP:14074"/>
        <dbReference type="ChEBI" id="CHEBI:15378"/>
        <dbReference type="ChEBI" id="CHEBI:16526"/>
        <dbReference type="ChEBI" id="CHEBI:64479"/>
        <dbReference type="ChEBI" id="CHEBI:78449"/>
        <dbReference type="ChEBI" id="CHEBI:83989"/>
        <dbReference type="ChEBI" id="CHEBI:138538"/>
        <dbReference type="EC" id="2.3.1.179"/>
    </reaction>
</comment>
<dbReference type="EMBL" id="QASN01000006">
    <property type="protein sequence ID" value="PTU75714.1"/>
    <property type="molecule type" value="Genomic_DNA"/>
</dbReference>
<dbReference type="PROSITE" id="PS00606">
    <property type="entry name" value="KS3_1"/>
    <property type="match status" value="1"/>
</dbReference>
<evidence type="ECO:0000256" key="11">
    <source>
        <dbReference type="PIRNR" id="PIRNR000447"/>
    </source>
</evidence>
<dbReference type="EC" id="2.3.1.179" evidence="3 11"/>
<keyword evidence="7" id="KW-0276">Fatty acid metabolism</keyword>
<dbReference type="FunFam" id="3.40.47.10:FF:000009">
    <property type="entry name" value="3-oxoacyl-[acyl-carrier-protein] synthase 2"/>
    <property type="match status" value="1"/>
</dbReference>
<dbReference type="InterPro" id="IPR020841">
    <property type="entry name" value="PKS_Beta-ketoAc_synthase_dom"/>
</dbReference>
<evidence type="ECO:0000259" key="14">
    <source>
        <dbReference type="PROSITE" id="PS52004"/>
    </source>
</evidence>
<feature type="active site" description="For beta-ketoacyl synthase activity" evidence="12">
    <location>
        <position position="164"/>
    </location>
</feature>
<comment type="pathway">
    <text evidence="1 11">Lipid metabolism; fatty acid biosynthesis.</text>
</comment>
<dbReference type="RefSeq" id="WP_108105216.1">
    <property type="nucleotide sequence ID" value="NZ_QASN01000006.1"/>
</dbReference>
<proteinExistence type="inferred from homology"/>
<evidence type="ECO:0000256" key="2">
    <source>
        <dbReference type="ARBA" id="ARBA00008467"/>
    </source>
</evidence>
<dbReference type="SMART" id="SM00825">
    <property type="entry name" value="PKS_KS"/>
    <property type="match status" value="1"/>
</dbReference>
<keyword evidence="8" id="KW-0443">Lipid metabolism</keyword>
<dbReference type="InterPro" id="IPR014031">
    <property type="entry name" value="Ketoacyl_synth_C"/>
</dbReference>
<dbReference type="PIRSF" id="PIRSF000447">
    <property type="entry name" value="KAS_II"/>
    <property type="match status" value="1"/>
</dbReference>
<reference evidence="15 16" key="1">
    <citation type="submission" date="2018-04" db="EMBL/GenBank/DDBJ databases">
        <title>Pseudomonas sp. nov., isolated from mangrove soil.</title>
        <authorList>
            <person name="Chen C."/>
        </authorList>
    </citation>
    <scope>NUCLEOTIDE SEQUENCE [LARGE SCALE GENOMIC DNA]</scope>
    <source>
        <strain evidence="15 16">TC-11</strain>
    </source>
</reference>
<evidence type="ECO:0000256" key="4">
    <source>
        <dbReference type="ARBA" id="ARBA00014657"/>
    </source>
</evidence>
<dbReference type="NCBIfam" id="NF005589">
    <property type="entry name" value="PRK07314.1"/>
    <property type="match status" value="1"/>
</dbReference>
<dbReference type="PANTHER" id="PTHR11712:SF336">
    <property type="entry name" value="3-OXOACYL-[ACYL-CARRIER-PROTEIN] SYNTHASE, MITOCHONDRIAL"/>
    <property type="match status" value="1"/>
</dbReference>
<dbReference type="InterPro" id="IPR016039">
    <property type="entry name" value="Thiolase-like"/>
</dbReference>
<feature type="domain" description="Ketosynthase family 3 (KS3)" evidence="14">
    <location>
        <begin position="3"/>
        <end position="411"/>
    </location>
</feature>
<dbReference type="SUPFAM" id="SSF53901">
    <property type="entry name" value="Thiolase-like"/>
    <property type="match status" value="2"/>
</dbReference>
<dbReference type="GO" id="GO:0006633">
    <property type="term" value="P:fatty acid biosynthetic process"/>
    <property type="evidence" value="ECO:0007669"/>
    <property type="project" value="UniProtKB-UniRule"/>
</dbReference>
<comment type="similarity">
    <text evidence="2 11 13">Belongs to the thiolase-like superfamily. Beta-ketoacyl-ACP synthases family.</text>
</comment>
<protein>
    <recommendedName>
        <fullName evidence="4 11">3-oxoacyl-[acyl-carrier-protein] synthase 2</fullName>
        <ecNumber evidence="3 11">2.3.1.179</ecNumber>
    </recommendedName>
</protein>
<dbReference type="Gene3D" id="3.40.47.10">
    <property type="match status" value="2"/>
</dbReference>
<accession>A0A2T5PDB8</accession>
<comment type="caution">
    <text evidence="15">The sequence shown here is derived from an EMBL/GenBank/DDBJ whole genome shotgun (WGS) entry which is preliminary data.</text>
</comment>
<organism evidence="15 16">
    <name type="scientific">Pseudomonas mangrovi</name>
    <dbReference type="NCBI Taxonomy" id="2161748"/>
    <lineage>
        <taxon>Bacteria</taxon>
        <taxon>Pseudomonadati</taxon>
        <taxon>Pseudomonadota</taxon>
        <taxon>Gammaproteobacteria</taxon>
        <taxon>Pseudomonadales</taxon>
        <taxon>Pseudomonadaceae</taxon>
        <taxon>Pseudomonas</taxon>
    </lineage>
</organism>
<comment type="function">
    <text evidence="11">Involved in the type II fatty acid elongation cycle. Catalyzes the elongation of a wide range of acyl-ACP by the addition of two carbons from malonyl-ACP to an acyl acceptor. Can efficiently catalyze the conversion of palmitoleoyl-ACP (cis-hexadec-9-enoyl-ACP) to cis-vaccenoyl-ACP (cis-octadec-11-enoyl-ACP), an essential step in the thermal regulation of fatty acid composition.</text>
</comment>
<keyword evidence="16" id="KW-1185">Reference proteome</keyword>
<evidence type="ECO:0000256" key="5">
    <source>
        <dbReference type="ARBA" id="ARBA00022516"/>
    </source>
</evidence>
<dbReference type="UniPathway" id="UPA00094"/>
<evidence type="ECO:0000256" key="3">
    <source>
        <dbReference type="ARBA" id="ARBA00012356"/>
    </source>
</evidence>
<dbReference type="InterPro" id="IPR018201">
    <property type="entry name" value="Ketoacyl_synth_AS"/>
</dbReference>
<keyword evidence="6 11" id="KW-0808">Transferase</keyword>
<evidence type="ECO:0000256" key="1">
    <source>
        <dbReference type="ARBA" id="ARBA00005194"/>
    </source>
</evidence>
<keyword evidence="9 11" id="KW-0275">Fatty acid biosynthesis</keyword>
<evidence type="ECO:0000256" key="7">
    <source>
        <dbReference type="ARBA" id="ARBA00022832"/>
    </source>
</evidence>
<dbReference type="PROSITE" id="PS52004">
    <property type="entry name" value="KS3_2"/>
    <property type="match status" value="1"/>
</dbReference>
<evidence type="ECO:0000256" key="9">
    <source>
        <dbReference type="ARBA" id="ARBA00023160"/>
    </source>
</evidence>
<gene>
    <name evidence="15" type="primary">fabF</name>
    <name evidence="15" type="ORF">DBO85_03310</name>
</gene>
<keyword evidence="5 11" id="KW-0444">Lipid biosynthesis</keyword>
<dbReference type="Pfam" id="PF00109">
    <property type="entry name" value="ketoacyl-synt"/>
    <property type="match status" value="1"/>
</dbReference>
<dbReference type="Proteomes" id="UP000244064">
    <property type="component" value="Unassembled WGS sequence"/>
</dbReference>
<evidence type="ECO:0000313" key="16">
    <source>
        <dbReference type="Proteomes" id="UP000244064"/>
    </source>
</evidence>
<dbReference type="OrthoDB" id="9808669at2"/>
<name>A0A2T5PDB8_9PSED</name>
<dbReference type="InterPro" id="IPR014030">
    <property type="entry name" value="Ketoacyl_synth_N"/>
</dbReference>